<keyword evidence="4" id="KW-1185">Reference proteome</keyword>
<dbReference type="Pfam" id="PF20152">
    <property type="entry name" value="DUF6534"/>
    <property type="match status" value="1"/>
</dbReference>
<evidence type="ECO:0000313" key="4">
    <source>
        <dbReference type="Proteomes" id="UP001362999"/>
    </source>
</evidence>
<comment type="caution">
    <text evidence="3">The sequence shown here is derived from an EMBL/GenBank/DDBJ whole genome shotgun (WGS) entry which is preliminary data.</text>
</comment>
<feature type="domain" description="DUF6534" evidence="2">
    <location>
        <begin position="171"/>
        <end position="258"/>
    </location>
</feature>
<feature type="transmembrane region" description="Helical" evidence="1">
    <location>
        <begin position="93"/>
        <end position="112"/>
    </location>
</feature>
<sequence length="340" mass="37873">MAPVVIPGVNVAYLTGPLVLGYMWNYWLYGMLVIQVYFYSQAFPKDGRGIKAFVWILFTLETIYTIFVTIGAWNAYGPGWGDPDTLEVIDWSWIPLPTLNGLLAAMAQGFYIWRITRLTKMRWFPALIGCAMVSQFTVSVYYNFKLCLDGRRASEIYALSPEVTFWLAGIAVCDISISITLVSILMSQKRRTMFQRTTGTINGLIVFSIETACVTSIGATVDLILWLTCGQWNFHFILFLTLGKLYSNVLMATLNSRAPIFTMERASTATQVIPQSAFWTDVEGTTAQASSRGVLDINATGSSNTTREPDCIVMTGFDTSHLTKDSTGTAEKARNSQFVQ</sequence>
<proteinExistence type="predicted"/>
<protein>
    <recommendedName>
        <fullName evidence="2">DUF6534 domain-containing protein</fullName>
    </recommendedName>
</protein>
<feature type="transmembrane region" description="Helical" evidence="1">
    <location>
        <begin position="204"/>
        <end position="228"/>
    </location>
</feature>
<feature type="transmembrane region" description="Helical" evidence="1">
    <location>
        <begin position="20"/>
        <end position="40"/>
    </location>
</feature>
<dbReference type="AlphaFoldDB" id="A0AAW0AWX8"/>
<evidence type="ECO:0000259" key="2">
    <source>
        <dbReference type="Pfam" id="PF20152"/>
    </source>
</evidence>
<dbReference type="InterPro" id="IPR045339">
    <property type="entry name" value="DUF6534"/>
</dbReference>
<dbReference type="PANTHER" id="PTHR40465:SF1">
    <property type="entry name" value="DUF6534 DOMAIN-CONTAINING PROTEIN"/>
    <property type="match status" value="1"/>
</dbReference>
<feature type="transmembrane region" description="Helical" evidence="1">
    <location>
        <begin position="164"/>
        <end position="184"/>
    </location>
</feature>
<keyword evidence="1" id="KW-0812">Transmembrane</keyword>
<reference evidence="3 4" key="1">
    <citation type="journal article" date="2024" name="J Genomics">
        <title>Draft genome sequencing and assembly of Favolaschia claudopus CIRM-BRFM 2984 isolated from oak limbs.</title>
        <authorList>
            <person name="Navarro D."/>
            <person name="Drula E."/>
            <person name="Chaduli D."/>
            <person name="Cazenave R."/>
            <person name="Ahrendt S."/>
            <person name="Wang J."/>
            <person name="Lipzen A."/>
            <person name="Daum C."/>
            <person name="Barry K."/>
            <person name="Grigoriev I.V."/>
            <person name="Favel A."/>
            <person name="Rosso M.N."/>
            <person name="Martin F."/>
        </authorList>
    </citation>
    <scope>NUCLEOTIDE SEQUENCE [LARGE SCALE GENOMIC DNA]</scope>
    <source>
        <strain evidence="3 4">CIRM-BRFM 2984</strain>
    </source>
</reference>
<keyword evidence="1" id="KW-0472">Membrane</keyword>
<keyword evidence="1" id="KW-1133">Transmembrane helix</keyword>
<evidence type="ECO:0000256" key="1">
    <source>
        <dbReference type="SAM" id="Phobius"/>
    </source>
</evidence>
<dbReference type="PANTHER" id="PTHR40465">
    <property type="entry name" value="CHROMOSOME 1, WHOLE GENOME SHOTGUN SEQUENCE"/>
    <property type="match status" value="1"/>
</dbReference>
<feature type="transmembrane region" description="Helical" evidence="1">
    <location>
        <begin position="124"/>
        <end position="144"/>
    </location>
</feature>
<name>A0AAW0AWX8_9AGAR</name>
<dbReference type="Proteomes" id="UP001362999">
    <property type="component" value="Unassembled WGS sequence"/>
</dbReference>
<evidence type="ECO:0000313" key="3">
    <source>
        <dbReference type="EMBL" id="KAK7017711.1"/>
    </source>
</evidence>
<gene>
    <name evidence="3" type="ORF">R3P38DRAFT_1313973</name>
</gene>
<feature type="transmembrane region" description="Helical" evidence="1">
    <location>
        <begin position="234"/>
        <end position="254"/>
    </location>
</feature>
<organism evidence="3 4">
    <name type="scientific">Favolaschia claudopus</name>
    <dbReference type="NCBI Taxonomy" id="2862362"/>
    <lineage>
        <taxon>Eukaryota</taxon>
        <taxon>Fungi</taxon>
        <taxon>Dikarya</taxon>
        <taxon>Basidiomycota</taxon>
        <taxon>Agaricomycotina</taxon>
        <taxon>Agaricomycetes</taxon>
        <taxon>Agaricomycetidae</taxon>
        <taxon>Agaricales</taxon>
        <taxon>Marasmiineae</taxon>
        <taxon>Mycenaceae</taxon>
        <taxon>Favolaschia</taxon>
    </lineage>
</organism>
<accession>A0AAW0AWX8</accession>
<feature type="transmembrane region" description="Helical" evidence="1">
    <location>
        <begin position="52"/>
        <end position="73"/>
    </location>
</feature>
<dbReference type="EMBL" id="JAWWNJ010000047">
    <property type="protein sequence ID" value="KAK7017711.1"/>
    <property type="molecule type" value="Genomic_DNA"/>
</dbReference>